<dbReference type="GO" id="GO:0016757">
    <property type="term" value="F:glycosyltransferase activity"/>
    <property type="evidence" value="ECO:0007669"/>
    <property type="project" value="UniProtKB-KW"/>
</dbReference>
<organism evidence="1 2">
    <name type="scientific">Cyanobium gracile UHCC 0139</name>
    <dbReference type="NCBI Taxonomy" id="3110308"/>
    <lineage>
        <taxon>Bacteria</taxon>
        <taxon>Bacillati</taxon>
        <taxon>Cyanobacteriota</taxon>
        <taxon>Cyanophyceae</taxon>
        <taxon>Synechococcales</taxon>
        <taxon>Prochlorococcaceae</taxon>
        <taxon>Cyanobium</taxon>
    </lineage>
</organism>
<dbReference type="RefSeq" id="WP_323305379.1">
    <property type="nucleotide sequence ID" value="NZ_JAYGHX010000004.1"/>
</dbReference>
<dbReference type="Proteomes" id="UP001304461">
    <property type="component" value="Unassembled WGS sequence"/>
</dbReference>
<protein>
    <submittedName>
        <fullName evidence="1">Glycosyltransferase</fullName>
        <ecNumber evidence="1">2.4.-.-</ecNumber>
    </submittedName>
</protein>
<keyword evidence="1" id="KW-0328">Glycosyltransferase</keyword>
<dbReference type="EC" id="2.4.-.-" evidence="1"/>
<evidence type="ECO:0000313" key="2">
    <source>
        <dbReference type="Proteomes" id="UP001304461"/>
    </source>
</evidence>
<dbReference type="EMBL" id="JAYGHX010000004">
    <property type="protein sequence ID" value="MEA5391348.1"/>
    <property type="molecule type" value="Genomic_DNA"/>
</dbReference>
<dbReference type="Gene3D" id="3.40.50.2000">
    <property type="entry name" value="Glycogen Phosphorylase B"/>
    <property type="match status" value="1"/>
</dbReference>
<evidence type="ECO:0000313" key="1">
    <source>
        <dbReference type="EMBL" id="MEA5391348.1"/>
    </source>
</evidence>
<dbReference type="SUPFAM" id="SSF53756">
    <property type="entry name" value="UDP-Glycosyltransferase/glycogen phosphorylase"/>
    <property type="match status" value="1"/>
</dbReference>
<dbReference type="Pfam" id="PF13692">
    <property type="entry name" value="Glyco_trans_1_4"/>
    <property type="match status" value="1"/>
</dbReference>
<accession>A0ABU5RUD0</accession>
<keyword evidence="2" id="KW-1185">Reference proteome</keyword>
<keyword evidence="1" id="KW-0808">Transferase</keyword>
<sequence>MAAHAGYPEDYPANPSRSEALARETEISDADFTFLFFGNIRRYKGLESLVEAFRHRPGSHYRLLVAGAPIPGVSTDWLNEASASDPRIRLRIGYVSDVDVSALFSLADVLVAPYTATLTSGVVSLGLTFGCPMVLPEAARVYDLPGDAGAEYFAPGLLPEALARIETRNLGGMRAHNSRLGRSLTWEAMAQPIATAYRKTVRNR</sequence>
<comment type="caution">
    <text evidence="1">The sequence shown here is derived from an EMBL/GenBank/DDBJ whole genome shotgun (WGS) entry which is preliminary data.</text>
</comment>
<reference evidence="1 2" key="1">
    <citation type="submission" date="2023-12" db="EMBL/GenBank/DDBJ databases">
        <title>Baltic Sea Cyanobacteria.</title>
        <authorList>
            <person name="Delbaje E."/>
            <person name="Fewer D.P."/>
            <person name="Shishido T.K."/>
        </authorList>
    </citation>
    <scope>NUCLEOTIDE SEQUENCE [LARGE SCALE GENOMIC DNA]</scope>
    <source>
        <strain evidence="1 2">UHCC 0139</strain>
    </source>
</reference>
<proteinExistence type="predicted"/>
<name>A0ABU5RUD0_9CYAN</name>
<gene>
    <name evidence="1" type="ORF">VB738_08760</name>
</gene>